<keyword evidence="3" id="KW-1185">Reference proteome</keyword>
<dbReference type="AlphaFoldDB" id="A0A1N7MPE4"/>
<proteinExistence type="predicted"/>
<dbReference type="STRING" id="619304.SAMN05421760_106246"/>
<feature type="region of interest" description="Disordered" evidence="1">
    <location>
        <begin position="1"/>
        <end position="20"/>
    </location>
</feature>
<evidence type="ECO:0000256" key="1">
    <source>
        <dbReference type="SAM" id="MobiDB-lite"/>
    </source>
</evidence>
<reference evidence="3" key="1">
    <citation type="submission" date="2017-01" db="EMBL/GenBank/DDBJ databases">
        <authorList>
            <person name="Varghese N."/>
            <person name="Submissions S."/>
        </authorList>
    </citation>
    <scope>NUCLEOTIDE SEQUENCE [LARGE SCALE GENOMIC DNA]</scope>
    <source>
        <strain evidence="3">DSM 22306</strain>
    </source>
</reference>
<protein>
    <submittedName>
        <fullName evidence="2">Mu-like prophage protein gp29</fullName>
    </submittedName>
</protein>
<dbReference type="EMBL" id="FTOE01000006">
    <property type="protein sequence ID" value="SIS88026.1"/>
    <property type="molecule type" value="Genomic_DNA"/>
</dbReference>
<gene>
    <name evidence="2" type="ORF">SAMN05421760_106246</name>
</gene>
<organism evidence="2 3">
    <name type="scientific">Neptunomonas antarctica</name>
    <dbReference type="NCBI Taxonomy" id="619304"/>
    <lineage>
        <taxon>Bacteria</taxon>
        <taxon>Pseudomonadati</taxon>
        <taxon>Pseudomonadota</taxon>
        <taxon>Gammaproteobacteria</taxon>
        <taxon>Oceanospirillales</taxon>
        <taxon>Oceanospirillaceae</taxon>
        <taxon>Neptunomonas</taxon>
    </lineage>
</organism>
<sequence>MSSRLIDISGKAIPWPSENEMQTDESKLSHLQKHFAEHPSSGLTPARLGSIMREAEQGNIIAQSDLGEDLEEKDGHIFSELQKRKLTLLTIRGSVEPCRNASESEKKDASMVQELLDEIPDFEDVITDMADGILKGFSNIELDWQRWGDDWLINRAHYRPQNWFQLNPNNRNEIRLRDNSPEGAPLQAFGWIKHIHRSKSGYPGRNGLTRVLAWPFLFKNYSVRDLAEFLEIYGLPLRLGKYPSGASDKEKSTLLQAVMSIGHNAGGIIPKGMEIEFQEAAKGASSPYEAMMSWCERTQSKAILGGTLTSQADGKSSTNALGNVHNEVRQELRDSDLRQIASTLTRDIVYPLWMLNGRAAGDPRRHPKFVFDVSEPEDIATYSERLPGLVSLGMRIPQAWAHEKLMIPQAEDGDPILALACAVPAPAPALESELEKEKDKKAANPKAKLAALKAQETTDVVEAYVSQLQGMANKASSEMIEQIKSLVDNARSLEEIRDGLLALDMPPDALADAMNQALSAASLAGRYELLQDAN</sequence>
<dbReference type="RefSeq" id="WP_082400070.1">
    <property type="nucleotide sequence ID" value="NZ_FTOE01000006.1"/>
</dbReference>
<dbReference type="InterPro" id="IPR009279">
    <property type="entry name" value="Portal_Mu"/>
</dbReference>
<dbReference type="Pfam" id="PF06074">
    <property type="entry name" value="Portal_Mu"/>
    <property type="match status" value="1"/>
</dbReference>
<accession>A0A1N7MPE4</accession>
<evidence type="ECO:0000313" key="2">
    <source>
        <dbReference type="EMBL" id="SIS88026.1"/>
    </source>
</evidence>
<evidence type="ECO:0000313" key="3">
    <source>
        <dbReference type="Proteomes" id="UP000185999"/>
    </source>
</evidence>
<name>A0A1N7MPE4_9GAMM</name>
<dbReference type="Proteomes" id="UP000185999">
    <property type="component" value="Unassembled WGS sequence"/>
</dbReference>